<keyword evidence="5" id="KW-0961">Cell wall biogenesis/degradation</keyword>
<evidence type="ECO:0000256" key="5">
    <source>
        <dbReference type="RuleBase" id="RU362027"/>
    </source>
</evidence>
<evidence type="ECO:0000313" key="7">
    <source>
        <dbReference type="EMBL" id="KAK6937608.1"/>
    </source>
</evidence>
<dbReference type="EMBL" id="JBAMMX010000006">
    <property type="protein sequence ID" value="KAK6937608.1"/>
    <property type="molecule type" value="Genomic_DNA"/>
</dbReference>
<accession>A0AAN8ZKM2</accession>
<dbReference type="InterPro" id="IPR002495">
    <property type="entry name" value="Glyco_trans_8"/>
</dbReference>
<dbReference type="SUPFAM" id="SSF53448">
    <property type="entry name" value="Nucleotide-diphospho-sugar transferases"/>
    <property type="match status" value="1"/>
</dbReference>
<feature type="compositionally biased region" description="Polar residues" evidence="6">
    <location>
        <begin position="218"/>
        <end position="234"/>
    </location>
</feature>
<keyword evidence="8" id="KW-1185">Reference proteome</keyword>
<sequence>MKLFRKGQRIFILLFLGLSVITPILLVSVKLKNVFPSVHCLQFCTVRPNKVVLDCSESIEVEKHEFIEDLSSIKYRTEALKLSALEQEDGEGLKEPTPNVFKEKNLSSGVSYSFTEDIKSAESGTITDRVNSVRGNGNNDQVKEKVGHIEPKRSPPAEENQTQRLSPAEEIQTKRLSPAEEIQTNRLPPAAEIQTKRLPPPEEIQTKRLPPTYGGQGESVQTTVQHESVQTIGQHDQKFRSPSRHVSDERVKEMKDQVIRAKAYLNFATSAGNTHLIRELKLRIKEVERALSEAKSDSDLPRSSLKRMRNMEASLAKAGSIYSDCSAMATKLRAMTDNAEEQVRAQKNQVNYLVHLAARTTPKGLHCLSMRLTTEYFSLQHEEREFPNQDKVNDPDLHHYAVFSDNVLACAVVVNSTISTAKEPENIVFHVVTNSLNLPAISMWFLLNPPSKATIHVQSMDSFVWLPSSIPKLTRQNARDSRFASPLNHLRFYLPDIFPQLNVIVLFDHDVVVQKDLTGLWNTKMKGKVIGAVETCQEGKPSFRQMDLFINFSDPTVAERFDDKACTWAFGVNLFNLQEWRKRNLTAVYQKYLQMGAKRQLSVAGSLPMGWITFYNQTVVLNKRWQVLGLGDNSEVTLQDIGKAAVIHYDGVMKPWLDIGIRKYKGYWSRHINYDNPYLQQCNIHQGG</sequence>
<dbReference type="GO" id="GO:0071555">
    <property type="term" value="P:cell wall organization"/>
    <property type="evidence" value="ECO:0007669"/>
    <property type="project" value="UniProtKB-KW"/>
</dbReference>
<comment type="similarity">
    <text evidence="2 5">Belongs to the glycosyltransferase 8 family.</text>
</comment>
<evidence type="ECO:0000313" key="8">
    <source>
        <dbReference type="Proteomes" id="UP001370490"/>
    </source>
</evidence>
<feature type="region of interest" description="Disordered" evidence="6">
    <location>
        <begin position="130"/>
        <end position="250"/>
    </location>
</feature>
<protein>
    <recommendedName>
        <fullName evidence="5">Hexosyltransferase</fullName>
        <ecNumber evidence="5">2.4.1.-</ecNumber>
    </recommendedName>
</protein>
<reference evidence="7 8" key="1">
    <citation type="submission" date="2023-12" db="EMBL/GenBank/DDBJ databases">
        <title>A high-quality genome assembly for Dillenia turbinata (Dilleniales).</title>
        <authorList>
            <person name="Chanderbali A."/>
        </authorList>
    </citation>
    <scope>NUCLEOTIDE SEQUENCE [LARGE SCALE GENOMIC DNA]</scope>
    <source>
        <strain evidence="7">LSX21</strain>
        <tissue evidence="7">Leaf</tissue>
    </source>
</reference>
<dbReference type="InterPro" id="IPR029993">
    <property type="entry name" value="GAUT"/>
</dbReference>
<dbReference type="Proteomes" id="UP001370490">
    <property type="component" value="Unassembled WGS sequence"/>
</dbReference>
<dbReference type="EC" id="2.4.1.-" evidence="5"/>
<proteinExistence type="inferred from homology"/>
<name>A0AAN8ZKM2_9MAGN</name>
<feature type="compositionally biased region" description="Polar residues" evidence="6">
    <location>
        <begin position="130"/>
        <end position="140"/>
    </location>
</feature>
<keyword evidence="5" id="KW-0333">Golgi apparatus</keyword>
<evidence type="ECO:0000256" key="1">
    <source>
        <dbReference type="ARBA" id="ARBA00004877"/>
    </source>
</evidence>
<evidence type="ECO:0000256" key="6">
    <source>
        <dbReference type="SAM" id="MobiDB-lite"/>
    </source>
</evidence>
<keyword evidence="4 7" id="KW-0808">Transferase</keyword>
<organism evidence="7 8">
    <name type="scientific">Dillenia turbinata</name>
    <dbReference type="NCBI Taxonomy" id="194707"/>
    <lineage>
        <taxon>Eukaryota</taxon>
        <taxon>Viridiplantae</taxon>
        <taxon>Streptophyta</taxon>
        <taxon>Embryophyta</taxon>
        <taxon>Tracheophyta</taxon>
        <taxon>Spermatophyta</taxon>
        <taxon>Magnoliopsida</taxon>
        <taxon>eudicotyledons</taxon>
        <taxon>Gunneridae</taxon>
        <taxon>Pentapetalae</taxon>
        <taxon>Dilleniales</taxon>
        <taxon>Dilleniaceae</taxon>
        <taxon>Dillenia</taxon>
    </lineage>
</organism>
<feature type="compositionally biased region" description="Basic and acidic residues" evidence="6">
    <location>
        <begin position="141"/>
        <end position="156"/>
    </location>
</feature>
<dbReference type="PANTHER" id="PTHR32116:SF0">
    <property type="entry name" value="GALACTURONOSYLTRANSFERASE 6-RELATED"/>
    <property type="match status" value="1"/>
</dbReference>
<dbReference type="Pfam" id="PF01501">
    <property type="entry name" value="Glyco_transf_8"/>
    <property type="match status" value="1"/>
</dbReference>
<evidence type="ECO:0000256" key="3">
    <source>
        <dbReference type="ARBA" id="ARBA00022676"/>
    </source>
</evidence>
<dbReference type="GO" id="GO:0047262">
    <property type="term" value="F:polygalacturonate 4-alpha-galacturonosyltransferase activity"/>
    <property type="evidence" value="ECO:0007669"/>
    <property type="project" value="InterPro"/>
</dbReference>
<comment type="pathway">
    <text evidence="1 5">Glycan metabolism; pectin biosynthesis.</text>
</comment>
<dbReference type="InterPro" id="IPR029044">
    <property type="entry name" value="Nucleotide-diphossugar_trans"/>
</dbReference>
<keyword evidence="3 5" id="KW-0328">Glycosyltransferase</keyword>
<gene>
    <name evidence="7" type="ORF">RJ641_031116</name>
</gene>
<comment type="caution">
    <text evidence="7">The sequence shown here is derived from an EMBL/GenBank/DDBJ whole genome shotgun (WGS) entry which is preliminary data.</text>
</comment>
<dbReference type="CDD" id="cd06429">
    <property type="entry name" value="GT8_like_1"/>
    <property type="match status" value="1"/>
</dbReference>
<evidence type="ECO:0000256" key="4">
    <source>
        <dbReference type="ARBA" id="ARBA00022679"/>
    </source>
</evidence>
<dbReference type="AlphaFoldDB" id="A0AAN8ZKM2"/>
<dbReference type="Gene3D" id="3.90.550.10">
    <property type="entry name" value="Spore Coat Polysaccharide Biosynthesis Protein SpsA, Chain A"/>
    <property type="match status" value="1"/>
</dbReference>
<dbReference type="PANTHER" id="PTHR32116">
    <property type="entry name" value="GALACTURONOSYLTRANSFERASE 4-RELATED"/>
    <property type="match status" value="1"/>
</dbReference>
<dbReference type="GO" id="GO:0000139">
    <property type="term" value="C:Golgi membrane"/>
    <property type="evidence" value="ECO:0007669"/>
    <property type="project" value="UniProtKB-SubCell"/>
</dbReference>
<evidence type="ECO:0000256" key="2">
    <source>
        <dbReference type="ARBA" id="ARBA00006351"/>
    </source>
</evidence>
<feature type="compositionally biased region" description="Basic and acidic residues" evidence="6">
    <location>
        <begin position="235"/>
        <end position="250"/>
    </location>
</feature>
<comment type="subcellular location">
    <subcellularLocation>
        <location evidence="5">Golgi apparatus membrane</location>
        <topology evidence="5">Single-pass type II membrane protein</topology>
    </subcellularLocation>
</comment>
<dbReference type="Pfam" id="PF25557">
    <property type="entry name" value="GAUT_1"/>
    <property type="match status" value="1"/>
</dbReference>